<dbReference type="PROSITE" id="PS50006">
    <property type="entry name" value="FHA_DOMAIN"/>
    <property type="match status" value="1"/>
</dbReference>
<dbReference type="InterPro" id="IPR017441">
    <property type="entry name" value="Protein_kinase_ATP_BS"/>
</dbReference>
<evidence type="ECO:0000313" key="7">
    <source>
        <dbReference type="EMBL" id="SGZ40246.1"/>
    </source>
</evidence>
<keyword evidence="8" id="KW-1185">Reference proteome</keyword>
<dbReference type="OrthoDB" id="407410at2759"/>
<dbReference type="GO" id="GO:0006303">
    <property type="term" value="P:double-strand break repair via nonhomologous end joining"/>
    <property type="evidence" value="ECO:0007669"/>
    <property type="project" value="EnsemblFungi"/>
</dbReference>
<sequence>MATKRRASFNDENDQSKLVEEISYQIDPKKLKKFENNAAQSTVKEEPTQLLQESSENKVDDTIATLTSLGESDFSVNYEIKRSYFLSDEKKILKVGRSSQCSLKINNLLISSVHLEISMDTKTSTDVLYVKCIGRNGTKINGENTNNLEKYRLYNGDELLLGEKVKLKVNYTKKNKSIHDYYILQEELGNGHYAVVKRGIHKLTKKKAAIKEFYKQSIDDLYKFDKECDILVGLKHDNIVKLYDTFIEPIPREPGFFRTFLVMEYANGGELFNRIVKKGKLSIDESKNIFRQLLSGVKYLHLNHIIHRDIKPENVLLEIKYKDSSKPISEQVQLGPWDDKELDVTVKLADFGLAKFIGGTQQSQINNHVATKTMCGSPGYVSPEILQNLEYTEKTDMWSLGVVLYILLCGFPPFSDQLGPPSMKQQIIEAKYAFYSPYWDNIPDVALDLISNLLQLDTKKRYSVMDAVNHPWFNDIIPQSQYHKIISRITPSQHQDSYLSQQKNKLFR</sequence>
<feature type="binding site" evidence="4">
    <location>
        <position position="211"/>
    </location>
    <ligand>
        <name>ATP</name>
        <dbReference type="ChEBI" id="CHEBI:30616"/>
    </ligand>
</feature>
<proteinExistence type="inferred from homology"/>
<dbReference type="Proteomes" id="UP000183365">
    <property type="component" value="Unassembled WGS sequence"/>
</dbReference>
<dbReference type="InterPro" id="IPR008984">
    <property type="entry name" value="SMAD_FHA_dom_sf"/>
</dbReference>
<dbReference type="GO" id="GO:0000077">
    <property type="term" value="P:DNA damage checkpoint signaling"/>
    <property type="evidence" value="ECO:0007669"/>
    <property type="project" value="EnsemblFungi"/>
</dbReference>
<dbReference type="EMBL" id="FQNF01000044">
    <property type="protein sequence ID" value="SGZ40246.1"/>
    <property type="molecule type" value="Genomic_DNA"/>
</dbReference>
<evidence type="ECO:0000256" key="3">
    <source>
        <dbReference type="ARBA" id="ARBA00022840"/>
    </source>
</evidence>
<keyword evidence="3 4" id="KW-0067">ATP-binding</keyword>
<dbReference type="CDD" id="cd00060">
    <property type="entry name" value="FHA"/>
    <property type="match status" value="1"/>
</dbReference>
<dbReference type="GO" id="GO:0005524">
    <property type="term" value="F:ATP binding"/>
    <property type="evidence" value="ECO:0007669"/>
    <property type="project" value="UniProtKB-UniRule"/>
</dbReference>
<dbReference type="PANTHER" id="PTHR24347">
    <property type="entry name" value="SERINE/THREONINE-PROTEIN KINASE"/>
    <property type="match status" value="1"/>
</dbReference>
<keyword evidence="2 4" id="KW-0547">Nucleotide-binding</keyword>
<evidence type="ECO:0000256" key="1">
    <source>
        <dbReference type="ARBA" id="ARBA00005575"/>
    </source>
</evidence>
<dbReference type="PROSITE" id="PS00107">
    <property type="entry name" value="PROTEIN_KINASE_ATP"/>
    <property type="match status" value="1"/>
</dbReference>
<dbReference type="SUPFAM" id="SSF49879">
    <property type="entry name" value="SMAD/FHA domain"/>
    <property type="match status" value="1"/>
</dbReference>
<dbReference type="Gene3D" id="1.10.510.10">
    <property type="entry name" value="Transferase(Phosphotransferase) domain 1"/>
    <property type="match status" value="1"/>
</dbReference>
<dbReference type="VEuPathDB" id="FungiDB:HGUI_02446"/>
<reference evidence="8" key="1">
    <citation type="submission" date="2016-11" db="EMBL/GenBank/DDBJ databases">
        <authorList>
            <person name="Guldener U."/>
        </authorList>
    </citation>
    <scope>NUCLEOTIDE SEQUENCE [LARGE SCALE GENOMIC DNA]</scope>
</reference>
<evidence type="ECO:0000256" key="4">
    <source>
        <dbReference type="PROSITE-ProRule" id="PRU10141"/>
    </source>
</evidence>
<dbReference type="PROSITE" id="PS50011">
    <property type="entry name" value="PROTEIN_KINASE_DOM"/>
    <property type="match status" value="1"/>
</dbReference>
<keyword evidence="7" id="KW-0808">Transferase</keyword>
<evidence type="ECO:0000259" key="5">
    <source>
        <dbReference type="PROSITE" id="PS50006"/>
    </source>
</evidence>
<dbReference type="GO" id="GO:0004674">
    <property type="term" value="F:protein serine/threonine kinase activity"/>
    <property type="evidence" value="ECO:0007669"/>
    <property type="project" value="EnsemblFungi"/>
</dbReference>
<dbReference type="InterPro" id="IPR011009">
    <property type="entry name" value="Kinase-like_dom_sf"/>
</dbReference>
<dbReference type="Gene3D" id="2.60.200.20">
    <property type="match status" value="1"/>
</dbReference>
<comment type="similarity">
    <text evidence="1">Belongs to the protein kinase superfamily. CAMK Ser/Thr protein kinase family. CHEK2 subfamily.</text>
</comment>
<dbReference type="CDD" id="cd05117">
    <property type="entry name" value="STKc_CAMK"/>
    <property type="match status" value="1"/>
</dbReference>
<keyword evidence="7" id="KW-0418">Kinase</keyword>
<evidence type="ECO:0000256" key="2">
    <source>
        <dbReference type="ARBA" id="ARBA00022741"/>
    </source>
</evidence>
<dbReference type="SMART" id="SM00220">
    <property type="entry name" value="S_TKc"/>
    <property type="match status" value="1"/>
</dbReference>
<feature type="domain" description="Protein kinase" evidence="6">
    <location>
        <begin position="182"/>
        <end position="473"/>
    </location>
</feature>
<dbReference type="InterPro" id="IPR008271">
    <property type="entry name" value="Ser/Thr_kinase_AS"/>
</dbReference>
<dbReference type="SMART" id="SM00240">
    <property type="entry name" value="FHA"/>
    <property type="match status" value="1"/>
</dbReference>
<dbReference type="FunFam" id="1.10.510.10:FF:000571">
    <property type="entry name" value="Maternal embryonic leucine zipper kinase"/>
    <property type="match status" value="1"/>
</dbReference>
<dbReference type="Gene3D" id="3.30.200.20">
    <property type="entry name" value="Phosphorylase Kinase, domain 1"/>
    <property type="match status" value="1"/>
</dbReference>
<name>A0A1L0FL00_9ASCO</name>
<organism evidence="7 8">
    <name type="scientific">Hanseniaspora guilliermondii</name>
    <dbReference type="NCBI Taxonomy" id="56406"/>
    <lineage>
        <taxon>Eukaryota</taxon>
        <taxon>Fungi</taxon>
        <taxon>Dikarya</taxon>
        <taxon>Ascomycota</taxon>
        <taxon>Saccharomycotina</taxon>
        <taxon>Saccharomycetes</taxon>
        <taxon>Saccharomycodales</taxon>
        <taxon>Saccharomycodaceae</taxon>
        <taxon>Hanseniaspora</taxon>
    </lineage>
</organism>
<dbReference type="GO" id="GO:0031297">
    <property type="term" value="P:replication fork processing"/>
    <property type="evidence" value="ECO:0007669"/>
    <property type="project" value="EnsemblFungi"/>
</dbReference>
<dbReference type="AlphaFoldDB" id="A0A1L0FL00"/>
<accession>A0A1L0FL00</accession>
<evidence type="ECO:0000313" key="8">
    <source>
        <dbReference type="Proteomes" id="UP000183365"/>
    </source>
</evidence>
<dbReference type="PROSITE" id="PS00108">
    <property type="entry name" value="PROTEIN_KINASE_ST"/>
    <property type="match status" value="1"/>
</dbReference>
<dbReference type="InterPro" id="IPR000253">
    <property type="entry name" value="FHA_dom"/>
</dbReference>
<feature type="domain" description="FHA" evidence="5">
    <location>
        <begin position="93"/>
        <end position="145"/>
    </location>
</feature>
<dbReference type="Pfam" id="PF00498">
    <property type="entry name" value="FHA"/>
    <property type="match status" value="1"/>
</dbReference>
<gene>
    <name evidence="7" type="ORF">HGUI_02446</name>
</gene>
<protein>
    <submittedName>
        <fullName evidence="7">Related to DNA damage response protein kinase DUN1</fullName>
    </submittedName>
</protein>
<dbReference type="SUPFAM" id="SSF56112">
    <property type="entry name" value="Protein kinase-like (PK-like)"/>
    <property type="match status" value="1"/>
</dbReference>
<evidence type="ECO:0000259" key="6">
    <source>
        <dbReference type="PROSITE" id="PS50011"/>
    </source>
</evidence>
<dbReference type="Pfam" id="PF00069">
    <property type="entry name" value="Pkinase"/>
    <property type="match status" value="1"/>
</dbReference>
<dbReference type="InterPro" id="IPR000719">
    <property type="entry name" value="Prot_kinase_dom"/>
</dbReference>